<feature type="region of interest" description="Disordered" evidence="2">
    <location>
        <begin position="199"/>
        <end position="221"/>
    </location>
</feature>
<name>A0ABU5VQK8_9BACT</name>
<dbReference type="InterPro" id="IPR007445">
    <property type="entry name" value="PilO"/>
</dbReference>
<sequence length="221" mass="26174">MEKILKNLHWFIIAYAAFELYTLYSEANERLVNIESQQEVRRAELSKNKKIQREITNYYKNIEEEKVKIERVAREIEKMQQLLPSEISDSDNISLLRRMADDVNIKELSIAPEMESDRGFYIARRYRIKAKATFLQFLIMFEKIAENKRILNVGESSFKKSELPQRSKFQVIEGDVVIEAYRYNANFKEDRGIDEIEQQFKDEKHQGAPTKKPRAVKENAE</sequence>
<dbReference type="Gene3D" id="3.30.70.60">
    <property type="match status" value="1"/>
</dbReference>
<proteinExistence type="predicted"/>
<evidence type="ECO:0000313" key="4">
    <source>
        <dbReference type="Proteomes" id="UP001302274"/>
    </source>
</evidence>
<evidence type="ECO:0000256" key="2">
    <source>
        <dbReference type="SAM" id="MobiDB-lite"/>
    </source>
</evidence>
<gene>
    <name evidence="3" type="primary">pilO</name>
    <name evidence="3" type="ORF">SHI21_00485</name>
</gene>
<dbReference type="Proteomes" id="UP001302274">
    <property type="component" value="Unassembled WGS sequence"/>
</dbReference>
<evidence type="ECO:0000256" key="1">
    <source>
        <dbReference type="SAM" id="Coils"/>
    </source>
</evidence>
<dbReference type="InterPro" id="IPR014717">
    <property type="entry name" value="Transl_elong_EF1B/ribsomal_bS6"/>
</dbReference>
<evidence type="ECO:0000313" key="3">
    <source>
        <dbReference type="EMBL" id="MEA9354659.1"/>
    </source>
</evidence>
<keyword evidence="1" id="KW-0175">Coiled coil</keyword>
<dbReference type="EMBL" id="JAYGJQ010000001">
    <property type="protein sequence ID" value="MEA9354659.1"/>
    <property type="molecule type" value="Genomic_DNA"/>
</dbReference>
<reference evidence="3 4" key="1">
    <citation type="submission" date="2023-11" db="EMBL/GenBank/DDBJ databases">
        <title>A Novel Polar Bacteriovorax (B. antarcticus) Isolated from the Biocrust in Antarctica.</title>
        <authorList>
            <person name="Mun W."/>
            <person name="Choi S.Y."/>
            <person name="Mitchell R.J."/>
        </authorList>
    </citation>
    <scope>NUCLEOTIDE SEQUENCE [LARGE SCALE GENOMIC DNA]</scope>
    <source>
        <strain evidence="3 4">PP10</strain>
    </source>
</reference>
<protein>
    <submittedName>
        <fullName evidence="3">Type 4a pilus biogenesis protein PilO</fullName>
    </submittedName>
</protein>
<comment type="caution">
    <text evidence="3">The sequence shown here is derived from an EMBL/GenBank/DDBJ whole genome shotgun (WGS) entry which is preliminary data.</text>
</comment>
<accession>A0ABU5VQK8</accession>
<organism evidence="3 4">
    <name type="scientific">Bacteriovorax antarcticus</name>
    <dbReference type="NCBI Taxonomy" id="3088717"/>
    <lineage>
        <taxon>Bacteria</taxon>
        <taxon>Pseudomonadati</taxon>
        <taxon>Bdellovibrionota</taxon>
        <taxon>Bacteriovoracia</taxon>
        <taxon>Bacteriovoracales</taxon>
        <taxon>Bacteriovoracaceae</taxon>
        <taxon>Bacteriovorax</taxon>
    </lineage>
</organism>
<dbReference type="RefSeq" id="WP_323574112.1">
    <property type="nucleotide sequence ID" value="NZ_JAYGJQ010000001.1"/>
</dbReference>
<dbReference type="Pfam" id="PF04350">
    <property type="entry name" value="PilO"/>
    <property type="match status" value="1"/>
</dbReference>
<feature type="coiled-coil region" evidence="1">
    <location>
        <begin position="48"/>
        <end position="82"/>
    </location>
</feature>
<keyword evidence="4" id="KW-1185">Reference proteome</keyword>